<dbReference type="SUPFAM" id="SSF52540">
    <property type="entry name" value="P-loop containing nucleoside triphosphate hydrolases"/>
    <property type="match status" value="1"/>
</dbReference>
<proteinExistence type="inferred from homology"/>
<dbReference type="PANTHER" id="PTHR30258">
    <property type="entry name" value="TYPE II SECRETION SYSTEM PROTEIN GSPE-RELATED"/>
    <property type="match status" value="1"/>
</dbReference>
<evidence type="ECO:0000313" key="6">
    <source>
        <dbReference type="Proteomes" id="UP000063964"/>
    </source>
</evidence>
<dbReference type="SUPFAM" id="SSF160246">
    <property type="entry name" value="EspE N-terminal domain-like"/>
    <property type="match status" value="1"/>
</dbReference>
<dbReference type="STRING" id="888061.AXF15_03495"/>
<dbReference type="RefSeq" id="WP_066603392.1">
    <property type="nucleotide sequence ID" value="NZ_CP014230.1"/>
</dbReference>
<dbReference type="InterPro" id="IPR007831">
    <property type="entry name" value="T2SS_GspE_N"/>
</dbReference>
<dbReference type="OrthoDB" id="9805147at2"/>
<dbReference type="EMBL" id="CP014230">
    <property type="protein sequence ID" value="AMD92264.1"/>
    <property type="molecule type" value="Genomic_DNA"/>
</dbReference>
<dbReference type="Pfam" id="PF05157">
    <property type="entry name" value="MshEN"/>
    <property type="match status" value="1"/>
</dbReference>
<dbReference type="PANTHER" id="PTHR30258:SF13">
    <property type="entry name" value="SECRETION PATHWAY ATPASE-RELATED"/>
    <property type="match status" value="1"/>
</dbReference>
<dbReference type="Gene3D" id="3.30.300.160">
    <property type="entry name" value="Type II secretion system, protein E, N-terminal domain"/>
    <property type="match status" value="1"/>
</dbReference>
<comment type="similarity">
    <text evidence="1">Belongs to the GSP E family.</text>
</comment>
<dbReference type="InterPro" id="IPR037257">
    <property type="entry name" value="T2SS_E_N_sf"/>
</dbReference>
<organism evidence="5 6">
    <name type="scientific">Desulfomicrobium orale DSM 12838</name>
    <dbReference type="NCBI Taxonomy" id="888061"/>
    <lineage>
        <taxon>Bacteria</taxon>
        <taxon>Pseudomonadati</taxon>
        <taxon>Thermodesulfobacteriota</taxon>
        <taxon>Desulfovibrionia</taxon>
        <taxon>Desulfovibrionales</taxon>
        <taxon>Desulfomicrobiaceae</taxon>
        <taxon>Desulfomicrobium</taxon>
    </lineage>
</organism>
<reference evidence="6" key="1">
    <citation type="submission" date="2016-02" db="EMBL/GenBank/DDBJ databases">
        <authorList>
            <person name="Holder M.E."/>
            <person name="Ajami N.J."/>
            <person name="Petrosino J.F."/>
        </authorList>
    </citation>
    <scope>NUCLEOTIDE SEQUENCE [LARGE SCALE GENOMIC DNA]</scope>
    <source>
        <strain evidence="6">DSM 12838</strain>
    </source>
</reference>
<evidence type="ECO:0000256" key="3">
    <source>
        <dbReference type="ARBA" id="ARBA00022840"/>
    </source>
</evidence>
<feature type="domain" description="Bacterial type II secretion system protein E" evidence="4">
    <location>
        <begin position="409"/>
        <end position="423"/>
    </location>
</feature>
<evidence type="ECO:0000256" key="1">
    <source>
        <dbReference type="ARBA" id="ARBA00006611"/>
    </source>
</evidence>
<dbReference type="PROSITE" id="PS00662">
    <property type="entry name" value="T2SP_E"/>
    <property type="match status" value="1"/>
</dbReference>
<gene>
    <name evidence="5" type="ORF">AXF15_03495</name>
</gene>
<dbReference type="InterPro" id="IPR027417">
    <property type="entry name" value="P-loop_NTPase"/>
</dbReference>
<dbReference type="CDD" id="cd01129">
    <property type="entry name" value="PulE-GspE-like"/>
    <property type="match status" value="1"/>
</dbReference>
<dbReference type="GO" id="GO:0005524">
    <property type="term" value="F:ATP binding"/>
    <property type="evidence" value="ECO:0007669"/>
    <property type="project" value="UniProtKB-KW"/>
</dbReference>
<dbReference type="AlphaFoldDB" id="A0A0X8JNW8"/>
<dbReference type="KEGG" id="doa:AXF15_03495"/>
<protein>
    <submittedName>
        <fullName evidence="5">Secretion system protein E</fullName>
    </submittedName>
</protein>
<dbReference type="GO" id="GO:0016887">
    <property type="term" value="F:ATP hydrolysis activity"/>
    <property type="evidence" value="ECO:0007669"/>
    <property type="project" value="TreeGrafter"/>
</dbReference>
<evidence type="ECO:0000259" key="4">
    <source>
        <dbReference type="PROSITE" id="PS00662"/>
    </source>
</evidence>
<dbReference type="Proteomes" id="UP000063964">
    <property type="component" value="Chromosome"/>
</dbReference>
<keyword evidence="6" id="KW-1185">Reference proteome</keyword>
<evidence type="ECO:0000256" key="2">
    <source>
        <dbReference type="ARBA" id="ARBA00022741"/>
    </source>
</evidence>
<name>A0A0X8JNW8_9BACT</name>
<dbReference type="Gene3D" id="3.30.450.90">
    <property type="match status" value="1"/>
</dbReference>
<dbReference type="GO" id="GO:0005886">
    <property type="term" value="C:plasma membrane"/>
    <property type="evidence" value="ECO:0007669"/>
    <property type="project" value="TreeGrafter"/>
</dbReference>
<accession>A0A0X8JNW8</accession>
<dbReference type="Pfam" id="PF00437">
    <property type="entry name" value="T2SSE"/>
    <property type="match status" value="1"/>
</dbReference>
<evidence type="ECO:0000313" key="5">
    <source>
        <dbReference type="EMBL" id="AMD92264.1"/>
    </source>
</evidence>
<dbReference type="Gene3D" id="3.40.50.300">
    <property type="entry name" value="P-loop containing nucleotide triphosphate hydrolases"/>
    <property type="match status" value="1"/>
</dbReference>
<sequence length="596" mass="67200">MTSISHRRIVYSINYLLGVLLEGGEIGPELAKNILEHARKNDIDPEHPDGIDYLIRFNIRLPGKDPGLPPVWLNEEAILRAVARREGLEFRKVDPFDLDLEVTTKTISESFARKNTLVPIMIRDGELELAVFNPFRPELWLDMERVSDLPYRVFLSTRQEIERLIDDYYQFRTAIQAAEVEFMSGSEMGNLEARVRVEEKSDPTSQKHIIKAVDYLLRSALRERASDIHIEPKRDHSLVRFRIDGILHDLHRLPMTVHLAMINRLKGVSRLDISEKRRPQDGRVQLVLGGQPTDVRISTIPVAFGEKMVLRLLSSDTTLKNPEELGMLPAQFATYKKFLRSTYGLILVTGPTGSGKSTSLYSTLKTLANPQVNVVTLEDPIEMVVDEFNQIGVQTKIGVTFGQMLRHILRQDPDIIMVGEMRDLETAEQAVQAALTGHIVFSTLHTNDASSALVRLLDLGLDAYLINASVIGCIAQRLVRNICPSCRVQYTPDYAQIQALGLERYIAPGQKLWRGAGCESCRQTGFYGRTGIFEVLMYDTEVKDAVRRNVELSELRALVRKKGVPSLLDDGMERVVRGITTYEEVLRVAGATADEN</sequence>
<dbReference type="InterPro" id="IPR001482">
    <property type="entry name" value="T2SS/T4SS_dom"/>
</dbReference>
<keyword evidence="3" id="KW-0067">ATP-binding</keyword>
<keyword evidence="2" id="KW-0547">Nucleotide-binding</keyword>